<organism evidence="2 3">
    <name type="scientific">Xylanibacillus composti</name>
    <dbReference type="NCBI Taxonomy" id="1572762"/>
    <lineage>
        <taxon>Bacteria</taxon>
        <taxon>Bacillati</taxon>
        <taxon>Bacillota</taxon>
        <taxon>Bacilli</taxon>
        <taxon>Bacillales</taxon>
        <taxon>Paenibacillaceae</taxon>
        <taxon>Xylanibacillus</taxon>
    </lineage>
</organism>
<feature type="transmembrane region" description="Helical" evidence="1">
    <location>
        <begin position="58"/>
        <end position="79"/>
    </location>
</feature>
<dbReference type="EMBL" id="BOVK01000041">
    <property type="protein sequence ID" value="GIQ70179.1"/>
    <property type="molecule type" value="Genomic_DNA"/>
</dbReference>
<dbReference type="AlphaFoldDB" id="A0A8J4H744"/>
<name>A0A8J4H744_9BACL</name>
<keyword evidence="1" id="KW-1133">Transmembrane helix</keyword>
<dbReference type="Pfam" id="PF14209">
    <property type="entry name" value="DUF4321"/>
    <property type="match status" value="1"/>
</dbReference>
<sequence length="82" mass="9385">MALKKNTFTLLFFLAIGLLVATIISELLTPVRALSFLTKSAAITWEPKANFQVIQYDLYIQVKLNLISIFGLIAAFWFYRKL</sequence>
<comment type="caution">
    <text evidence="2">The sequence shown here is derived from an EMBL/GenBank/DDBJ whole genome shotgun (WGS) entry which is preliminary data.</text>
</comment>
<gene>
    <name evidence="2" type="ORF">XYCOK13_30030</name>
</gene>
<evidence type="ECO:0000313" key="2">
    <source>
        <dbReference type="EMBL" id="GIQ70179.1"/>
    </source>
</evidence>
<proteinExistence type="predicted"/>
<keyword evidence="1" id="KW-0472">Membrane</keyword>
<evidence type="ECO:0008006" key="4">
    <source>
        <dbReference type="Google" id="ProtNLM"/>
    </source>
</evidence>
<accession>A0A8J4H744</accession>
<evidence type="ECO:0000256" key="1">
    <source>
        <dbReference type="SAM" id="Phobius"/>
    </source>
</evidence>
<evidence type="ECO:0000313" key="3">
    <source>
        <dbReference type="Proteomes" id="UP000677918"/>
    </source>
</evidence>
<keyword evidence="1" id="KW-0812">Transmembrane</keyword>
<reference evidence="2" key="1">
    <citation type="submission" date="2021-04" db="EMBL/GenBank/DDBJ databases">
        <title>Draft genome sequence of Xylanibacillus composti strain K13.</title>
        <authorList>
            <person name="Uke A."/>
            <person name="Chhe C."/>
            <person name="Baramee S."/>
            <person name="Kosugi A."/>
        </authorList>
    </citation>
    <scope>NUCLEOTIDE SEQUENCE</scope>
    <source>
        <strain evidence="2">K13</strain>
    </source>
</reference>
<dbReference type="InterPro" id="IPR025470">
    <property type="entry name" value="DUF4321"/>
</dbReference>
<protein>
    <recommendedName>
        <fullName evidence="4">DUF4321 domain-containing protein</fullName>
    </recommendedName>
</protein>
<keyword evidence="3" id="KW-1185">Reference proteome</keyword>
<dbReference type="Proteomes" id="UP000677918">
    <property type="component" value="Unassembled WGS sequence"/>
</dbReference>